<comment type="function">
    <text evidence="7">Component of the U5 snRNP complex required for pre-mRNA splicing. Binds GTP.</text>
</comment>
<dbReference type="GO" id="GO:0046540">
    <property type="term" value="C:U4/U6 x U5 tri-snRNP complex"/>
    <property type="evidence" value="ECO:0007669"/>
    <property type="project" value="EnsemblFungi"/>
</dbReference>
<dbReference type="FunFam" id="3.40.50.300:FF:000646">
    <property type="entry name" value="U5 small nuclear ribonucleoprotein component"/>
    <property type="match status" value="1"/>
</dbReference>
<dbReference type="SUPFAM" id="SSF50447">
    <property type="entry name" value="Translation proteins"/>
    <property type="match status" value="1"/>
</dbReference>
<keyword evidence="5" id="KW-0508">mRNA splicing</keyword>
<dbReference type="SUPFAM" id="SSF54980">
    <property type="entry name" value="EF-G C-terminal domain-like"/>
    <property type="match status" value="2"/>
</dbReference>
<dbReference type="GO" id="GO:0000974">
    <property type="term" value="C:Prp19 complex"/>
    <property type="evidence" value="ECO:0007669"/>
    <property type="project" value="EnsemblFungi"/>
</dbReference>
<evidence type="ECO:0000256" key="4">
    <source>
        <dbReference type="ARBA" id="ARBA00023134"/>
    </source>
</evidence>
<dbReference type="InterPro" id="IPR009000">
    <property type="entry name" value="Transl_B-barrel_sf"/>
</dbReference>
<feature type="domain" description="Tr-type G" evidence="9">
    <location>
        <begin position="123"/>
        <end position="384"/>
    </location>
</feature>
<dbReference type="Gene3D" id="3.30.230.10">
    <property type="match status" value="1"/>
</dbReference>
<sequence>MDDDLYDEFGNLVGEDQNTSEEQASSSRESDFGEDSNIPEGESQDAEVLSNALVKTDLNDVYGDEVEVLVETENTQSINEPLVAPSMGRSRGKEYGLFSQLRKNVPKTKYDREYLLSLLAVPERIRNVAVIGPLHSGKTSLCDLLVLESHEKMPHVTKNIRQGWKQLKYTDTMKQEVQRGLSTKLNGFTLLSTDLNNNSIAMNVLDAPGHVNFMDEVAVALTASEIAIIVLDIVEGVTSVVEQLIKQCEKRKIKMIFLLNKIDRLIIEMKLPPLDAYLKIKHCVDKINSFTKDLHSPVLGNVLFASTKLNFTFSIREFVTYHYMDRIPNSKVDGLIDRLWGDYHFKNGQFVEITNVMNETPTFLDFILLPLYKIITQTLSVVDYDKLADSLEQNFNIHLNQNEISQMDSLPLLRHVLTLIFRTEAGLTHVIAQNKIAMLKSDKKLLARALKTLDYGGNDYTLLKIQEGVLDSNSKFFVIDSNKDFDEDEKNFDESLSVTEIALMGARYVYNVDRAGPGQIVLVKGISSAFDKSATIVANDTENIEGNLFKPLDYINYPCFKVFIQPLVPKELPKLLNALNKINKYYPGVVIKVEESGEHVILGFGELYMDCLLYDLRTNYANIEIKISDPVAIFTESCQNESFAAIPVTSSSGKLSISIGAKPLDRAFLKDLSKGKLNEFEIDNQVKTGNMRDLSRKLREEYGWDSLTARNVWTFHNCNVLVDDTLPDETDKTTLNKYKSQIKQGFYWAMREGPLCEEDIYGIQFQLLGFELQNGDDDNEISGSQLIPMIRKACYIAMMTASPIIMEPIYEVNIVAKSAILPIVEELFHNRRGAKIYRVAKIVGTPLLEVRGQIPVIESIGFETDLRLSTRGNAMCQLHFWSKIWRKVPGDVLDENAVIPKLKPAPIQSLSRDFVMKTRKRKGISNDGITSHDGPSLAKYIDPELFEQLKSNDLI</sequence>
<dbReference type="Pfam" id="PF16004">
    <property type="entry name" value="EFTUD2"/>
    <property type="match status" value="1"/>
</dbReference>
<evidence type="ECO:0000256" key="7">
    <source>
        <dbReference type="ARBA" id="ARBA00055641"/>
    </source>
</evidence>
<dbReference type="GO" id="GO:0030623">
    <property type="term" value="F:U5 snRNA binding"/>
    <property type="evidence" value="ECO:0007669"/>
    <property type="project" value="EnsemblFungi"/>
</dbReference>
<dbReference type="RefSeq" id="XP_003958208.1">
    <property type="nucleotide sequence ID" value="XM_003958159.1"/>
</dbReference>
<dbReference type="InterPro" id="IPR000640">
    <property type="entry name" value="EFG_V-like"/>
</dbReference>
<dbReference type="SMART" id="SM00838">
    <property type="entry name" value="EFG_C"/>
    <property type="match status" value="1"/>
</dbReference>
<dbReference type="KEGG" id="kaf:KAFR_0G00400"/>
<feature type="compositionally biased region" description="Polar residues" evidence="8">
    <location>
        <begin position="16"/>
        <end position="27"/>
    </location>
</feature>
<dbReference type="CDD" id="cd01683">
    <property type="entry name" value="EF2_IV_snRNP"/>
    <property type="match status" value="1"/>
</dbReference>
<dbReference type="InterPro" id="IPR014721">
    <property type="entry name" value="Ribsml_uS5_D2-typ_fold_subgr"/>
</dbReference>
<organism evidence="10 11">
    <name type="scientific">Kazachstania africana (strain ATCC 22294 / BCRC 22015 / CBS 2517 / CECT 1963 / NBRC 1671 / NRRL Y-8276)</name>
    <name type="common">Yeast</name>
    <name type="synonym">Kluyveromyces africanus</name>
    <dbReference type="NCBI Taxonomy" id="1071382"/>
    <lineage>
        <taxon>Eukaryota</taxon>
        <taxon>Fungi</taxon>
        <taxon>Dikarya</taxon>
        <taxon>Ascomycota</taxon>
        <taxon>Saccharomycotina</taxon>
        <taxon>Saccharomycetes</taxon>
        <taxon>Saccharomycetales</taxon>
        <taxon>Saccharomycetaceae</taxon>
        <taxon>Kazachstania</taxon>
    </lineage>
</organism>
<dbReference type="OrthoDB" id="364892at2759"/>
<dbReference type="SMART" id="SM00889">
    <property type="entry name" value="EFG_IV"/>
    <property type="match status" value="1"/>
</dbReference>
<dbReference type="Proteomes" id="UP000005220">
    <property type="component" value="Chromosome 7"/>
</dbReference>
<evidence type="ECO:0000256" key="6">
    <source>
        <dbReference type="ARBA" id="ARBA00023242"/>
    </source>
</evidence>
<name>H2AXH3_KAZAF</name>
<dbReference type="PANTHER" id="PTHR42908:SF6">
    <property type="entry name" value="116 KDA U5 SMALL NUCLEAR RIBONUCLEOPROTEIN COMPONENT"/>
    <property type="match status" value="1"/>
</dbReference>
<keyword evidence="4" id="KW-0342">GTP-binding</keyword>
<dbReference type="Pfam" id="PF00679">
    <property type="entry name" value="EFG_C"/>
    <property type="match status" value="1"/>
</dbReference>
<evidence type="ECO:0000313" key="11">
    <source>
        <dbReference type="Proteomes" id="UP000005220"/>
    </source>
</evidence>
<dbReference type="GO" id="GO:0000244">
    <property type="term" value="P:spliceosomal tri-snRNP complex assembly"/>
    <property type="evidence" value="ECO:0007669"/>
    <property type="project" value="EnsemblFungi"/>
</dbReference>
<dbReference type="Gene3D" id="3.40.50.300">
    <property type="entry name" value="P-loop containing nucleotide triphosphate hydrolases"/>
    <property type="match status" value="1"/>
</dbReference>
<keyword evidence="3" id="KW-0547">Nucleotide-binding</keyword>
<dbReference type="InterPro" id="IPR027417">
    <property type="entry name" value="P-loop_NTPase"/>
</dbReference>
<reference evidence="10 11" key="1">
    <citation type="journal article" date="2011" name="Proc. Natl. Acad. Sci. U.S.A.">
        <title>Evolutionary erosion of yeast sex chromosomes by mating-type switching accidents.</title>
        <authorList>
            <person name="Gordon J.L."/>
            <person name="Armisen D."/>
            <person name="Proux-Wera E."/>
            <person name="Oheigeartaigh S.S."/>
            <person name="Byrne K.P."/>
            <person name="Wolfe K.H."/>
        </authorList>
    </citation>
    <scope>NUCLEOTIDE SEQUENCE [LARGE SCALE GENOMIC DNA]</scope>
    <source>
        <strain evidence="11">ATCC 22294 / BCRC 22015 / CBS 2517 / CECT 1963 / NBRC 1671 / NRRL Y-8276</strain>
    </source>
</reference>
<dbReference type="eggNOG" id="KOG0468">
    <property type="taxonomic scope" value="Eukaryota"/>
</dbReference>
<dbReference type="SUPFAM" id="SSF54211">
    <property type="entry name" value="Ribosomal protein S5 domain 2-like"/>
    <property type="match status" value="1"/>
</dbReference>
<protein>
    <recommendedName>
        <fullName evidence="9">Tr-type G domain-containing protein</fullName>
    </recommendedName>
</protein>
<keyword evidence="2" id="KW-0507">mRNA processing</keyword>
<dbReference type="Pfam" id="PF03764">
    <property type="entry name" value="EFG_IV"/>
    <property type="match status" value="1"/>
</dbReference>
<dbReference type="NCBIfam" id="TIGR00231">
    <property type="entry name" value="small_GTP"/>
    <property type="match status" value="1"/>
</dbReference>
<evidence type="ECO:0000256" key="1">
    <source>
        <dbReference type="ARBA" id="ARBA00004123"/>
    </source>
</evidence>
<dbReference type="Gene3D" id="3.30.70.240">
    <property type="match status" value="1"/>
</dbReference>
<evidence type="ECO:0000256" key="3">
    <source>
        <dbReference type="ARBA" id="ARBA00022741"/>
    </source>
</evidence>
<dbReference type="STRING" id="1071382.H2AXH3"/>
<dbReference type="Gene3D" id="3.30.70.870">
    <property type="entry name" value="Elongation Factor G (Translational Gtpase), domain 3"/>
    <property type="match status" value="1"/>
</dbReference>
<keyword evidence="6" id="KW-0539">Nucleus</keyword>
<evidence type="ECO:0000256" key="8">
    <source>
        <dbReference type="SAM" id="MobiDB-lite"/>
    </source>
</evidence>
<proteinExistence type="predicted"/>
<gene>
    <name evidence="10" type="primary">KAFR0G00400</name>
    <name evidence="10" type="ORF">KAFR_0G00400</name>
</gene>
<dbReference type="GO" id="GO:0000388">
    <property type="term" value="P:spliceosome conformational change to release U4 (or U4atac) and U1 (or U11)"/>
    <property type="evidence" value="ECO:0007669"/>
    <property type="project" value="EnsemblFungi"/>
</dbReference>
<dbReference type="CDD" id="cd04167">
    <property type="entry name" value="Snu114p"/>
    <property type="match status" value="1"/>
</dbReference>
<dbReference type="PROSITE" id="PS51722">
    <property type="entry name" value="G_TR_2"/>
    <property type="match status" value="1"/>
</dbReference>
<dbReference type="InterPro" id="IPR000795">
    <property type="entry name" value="T_Tr_GTP-bd_dom"/>
</dbReference>
<dbReference type="InterPro" id="IPR035647">
    <property type="entry name" value="EFG_III/V"/>
</dbReference>
<dbReference type="GO" id="GO:0005829">
    <property type="term" value="C:cytosol"/>
    <property type="evidence" value="ECO:0007669"/>
    <property type="project" value="TreeGrafter"/>
</dbReference>
<dbReference type="FunCoup" id="H2AXH3">
    <property type="interactions" value="324"/>
</dbReference>
<evidence type="ECO:0000259" key="9">
    <source>
        <dbReference type="PROSITE" id="PS51722"/>
    </source>
</evidence>
<dbReference type="FunFam" id="3.30.70.870:FF:000002">
    <property type="entry name" value="Translation elongation factor 2"/>
    <property type="match status" value="1"/>
</dbReference>
<dbReference type="GO" id="GO:0005682">
    <property type="term" value="C:U5 snRNP"/>
    <property type="evidence" value="ECO:0007669"/>
    <property type="project" value="EnsemblFungi"/>
</dbReference>
<dbReference type="GO" id="GO:0005525">
    <property type="term" value="F:GTP binding"/>
    <property type="evidence" value="ECO:0007669"/>
    <property type="project" value="UniProtKB-KW"/>
</dbReference>
<dbReference type="InterPro" id="IPR031950">
    <property type="entry name" value="EFTUD2_N"/>
</dbReference>
<dbReference type="AlphaFoldDB" id="H2AXH3"/>
<evidence type="ECO:0000256" key="5">
    <source>
        <dbReference type="ARBA" id="ARBA00023187"/>
    </source>
</evidence>
<dbReference type="GO" id="GO:0000349">
    <property type="term" value="P:generation of catalytic spliceosome for first transesterification step"/>
    <property type="evidence" value="ECO:0007669"/>
    <property type="project" value="EnsemblFungi"/>
</dbReference>
<dbReference type="HOGENOM" id="CLU_002794_11_2_1"/>
<evidence type="ECO:0000313" key="10">
    <source>
        <dbReference type="EMBL" id="CCF59073.1"/>
    </source>
</evidence>
<accession>H2AXH3</accession>
<dbReference type="PANTHER" id="PTHR42908">
    <property type="entry name" value="TRANSLATION ELONGATION FACTOR-RELATED"/>
    <property type="match status" value="1"/>
</dbReference>
<evidence type="ECO:0000256" key="2">
    <source>
        <dbReference type="ARBA" id="ARBA00022664"/>
    </source>
</evidence>
<dbReference type="Pfam" id="PF00009">
    <property type="entry name" value="GTP_EFTU"/>
    <property type="match status" value="1"/>
</dbReference>
<dbReference type="InterPro" id="IPR005517">
    <property type="entry name" value="Transl_elong_EFG/EF2_IV"/>
</dbReference>
<dbReference type="FunFam" id="3.30.70.240:FF:000022">
    <property type="entry name" value="U5 snRNP-specific protein"/>
    <property type="match status" value="1"/>
</dbReference>
<dbReference type="SUPFAM" id="SSF52540">
    <property type="entry name" value="P-loop containing nucleoside triphosphate hydrolases"/>
    <property type="match status" value="1"/>
</dbReference>
<dbReference type="PRINTS" id="PR00315">
    <property type="entry name" value="ELONGATNFCT"/>
</dbReference>
<dbReference type="InterPro" id="IPR005225">
    <property type="entry name" value="Small_GTP-bd"/>
</dbReference>
<dbReference type="InterPro" id="IPR020568">
    <property type="entry name" value="Ribosomal_Su5_D2-typ_SF"/>
</dbReference>
<dbReference type="InterPro" id="IPR044121">
    <property type="entry name" value="Snu114_GTP-bd"/>
</dbReference>
<keyword evidence="11" id="KW-1185">Reference proteome</keyword>
<dbReference type="EMBL" id="HE650827">
    <property type="protein sequence ID" value="CCF59073.1"/>
    <property type="molecule type" value="Genomic_DNA"/>
</dbReference>
<dbReference type="GO" id="GO:0071007">
    <property type="term" value="C:U2-type catalytic step 2 spliceosome"/>
    <property type="evidence" value="ECO:0007669"/>
    <property type="project" value="TreeGrafter"/>
</dbReference>
<dbReference type="Gene3D" id="2.40.30.10">
    <property type="entry name" value="Translation factors"/>
    <property type="match status" value="1"/>
</dbReference>
<dbReference type="GO" id="GO:0003924">
    <property type="term" value="F:GTPase activity"/>
    <property type="evidence" value="ECO:0007669"/>
    <property type="project" value="EnsemblFungi"/>
</dbReference>
<comment type="subcellular location">
    <subcellularLocation>
        <location evidence="1">Nucleus</location>
    </subcellularLocation>
</comment>
<dbReference type="GeneID" id="13884564"/>
<dbReference type="InParanoid" id="H2AXH3"/>
<feature type="region of interest" description="Disordered" evidence="8">
    <location>
        <begin position="1"/>
        <end position="46"/>
    </location>
</feature>